<evidence type="ECO:0000256" key="1">
    <source>
        <dbReference type="ARBA" id="ARBA00004251"/>
    </source>
</evidence>
<keyword evidence="16" id="KW-1185">Reference proteome</keyword>
<evidence type="ECO:0000256" key="5">
    <source>
        <dbReference type="ARBA" id="ARBA00022692"/>
    </source>
</evidence>
<keyword evidence="3" id="KW-1003">Cell membrane</keyword>
<protein>
    <submittedName>
        <fullName evidence="15">Receptor-like protein 7</fullName>
    </submittedName>
</protein>
<evidence type="ECO:0000256" key="10">
    <source>
        <dbReference type="ARBA" id="ARBA00023170"/>
    </source>
</evidence>
<organism evidence="15 16">
    <name type="scientific">Senna tora</name>
    <dbReference type="NCBI Taxonomy" id="362788"/>
    <lineage>
        <taxon>Eukaryota</taxon>
        <taxon>Viridiplantae</taxon>
        <taxon>Streptophyta</taxon>
        <taxon>Embryophyta</taxon>
        <taxon>Tracheophyta</taxon>
        <taxon>Spermatophyta</taxon>
        <taxon>Magnoliopsida</taxon>
        <taxon>eudicotyledons</taxon>
        <taxon>Gunneridae</taxon>
        <taxon>Pentapetalae</taxon>
        <taxon>rosids</taxon>
        <taxon>fabids</taxon>
        <taxon>Fabales</taxon>
        <taxon>Fabaceae</taxon>
        <taxon>Caesalpinioideae</taxon>
        <taxon>Cassia clade</taxon>
        <taxon>Senna</taxon>
    </lineage>
</organism>
<evidence type="ECO:0000256" key="13">
    <source>
        <dbReference type="SAM" id="SignalP"/>
    </source>
</evidence>
<evidence type="ECO:0000256" key="9">
    <source>
        <dbReference type="ARBA" id="ARBA00023136"/>
    </source>
</evidence>
<dbReference type="PANTHER" id="PTHR48061:SF2">
    <property type="entry name" value="RECEPTOR LIKE PROTEIN 30-LIKE"/>
    <property type="match status" value="1"/>
</dbReference>
<evidence type="ECO:0000256" key="11">
    <source>
        <dbReference type="ARBA" id="ARBA00023180"/>
    </source>
</evidence>
<feature type="transmembrane region" description="Helical" evidence="12">
    <location>
        <begin position="852"/>
        <end position="875"/>
    </location>
</feature>
<name>A0A834XJD5_9FABA</name>
<gene>
    <name evidence="15" type="ORF">G2W53_002204</name>
</gene>
<evidence type="ECO:0000259" key="14">
    <source>
        <dbReference type="Pfam" id="PF08263"/>
    </source>
</evidence>
<keyword evidence="10 15" id="KW-0675">Receptor</keyword>
<feature type="domain" description="Leucine-rich repeat-containing N-terminal plant-type" evidence="14">
    <location>
        <begin position="33"/>
        <end position="74"/>
    </location>
</feature>
<comment type="similarity">
    <text evidence="2">Belongs to the RLP family.</text>
</comment>
<dbReference type="Proteomes" id="UP000634136">
    <property type="component" value="Unassembled WGS sequence"/>
</dbReference>
<proteinExistence type="inferred from homology"/>
<keyword evidence="4" id="KW-0433">Leucine-rich repeat</keyword>
<feature type="chain" id="PRO_5032535842" evidence="13">
    <location>
        <begin position="30"/>
        <end position="917"/>
    </location>
</feature>
<reference evidence="15" key="1">
    <citation type="submission" date="2020-09" db="EMBL/GenBank/DDBJ databases">
        <title>Genome-Enabled Discovery of Anthraquinone Biosynthesis in Senna tora.</title>
        <authorList>
            <person name="Kang S.-H."/>
            <person name="Pandey R.P."/>
            <person name="Lee C.-M."/>
            <person name="Sim J.-S."/>
            <person name="Jeong J.-T."/>
            <person name="Choi B.-S."/>
            <person name="Jung M."/>
            <person name="Ginzburg D."/>
            <person name="Zhao K."/>
            <person name="Won S.Y."/>
            <person name="Oh T.-J."/>
            <person name="Yu Y."/>
            <person name="Kim N.-H."/>
            <person name="Lee O.R."/>
            <person name="Lee T.-H."/>
            <person name="Bashyal P."/>
            <person name="Kim T.-S."/>
            <person name="Lee W.-H."/>
            <person name="Kawkins C."/>
            <person name="Kim C.-K."/>
            <person name="Kim J.S."/>
            <person name="Ahn B.O."/>
            <person name="Rhee S.Y."/>
            <person name="Sohng J.K."/>
        </authorList>
    </citation>
    <scope>NUCLEOTIDE SEQUENCE</scope>
    <source>
        <tissue evidence="15">Leaf</tissue>
    </source>
</reference>
<keyword evidence="7" id="KW-0677">Repeat</keyword>
<sequence>MRIAFLSWLCFLVLCLWIHLFVHNSVVSAQCLEDQRSFLLQLNSSLTFPYAIATKLASWTETIDCCEWGGVSCDSKGHVVGLDLSHQFIFGEIGNSTALFSLHYLQDLNLAYNYFTSVIPSAIHNLTNIIHLNFSHAGFSGQIPIDISHLTSLVTLDLSSFHDSTGELGLKLENPNLQKLVQNLTGLRKLYLDGVSISAEGEEWCAALLSLPSLQELSLWDCHLSGGIHSLARLEHLTKIILDANNLSSPVPETFSNLKNLTTLSLSSCNLRGTFPHNIFQLGALSFIDISSNRGLHGFLPDFPLHASLNTLIVSNTNFSGPLPNSICNLSQLSKLDLSNCQFNGTLPMSMSNLNQLVHLDLSYNRFVGPIPSLNKCKKLIRVRLSSNNFTSTLPSTHFEGLLSLEEVDLHNNSLTGRISSSLFVLPSMRNILLSENKFDGELHNFLNWSSRIESLHLSNNHLEGPIPMSLFQLTQLRDLQLSFNKFIGKIELNMIRKLGNLNVLDLSYNNLSVIDRTNTAFPSFPNITSLSLASCKLTTFPNFLRNQSKLGLLDLSNNNLIGKIPSWLSNFSLYHLNLSYNYLTKWEEPDLLSNMSFLTILDIHSNRLQGPLPVLPQFLIYLDFSNNNFTSLIPPNIGSHLLTILFLSFSSNKLHGNIPESLCNAPNLQVLDLSNNSLTGTIPKCLIAMNGTLSILNLRRNNLAGAIDTFPGSCNLRTLDLHGNVLRGKIPKYLAICTMLEVLDLGNNQIDDQFPCWLKNIPTLHVLIMGSNKFHGSLKCPEYSQVAWSHLHIIDLAFNNFSGIIPPSFFQTMKAMTLDQNDDDLPKLQRPRVSERGYGKSDFGRKSSIDWNFISVEIGFAFGIGTIFLLLVFWRPWRIWYWKRVETVLYWMFPQLDFVYEYHAGKSYRVLRWKSY</sequence>
<dbReference type="InterPro" id="IPR003591">
    <property type="entry name" value="Leu-rich_rpt_typical-subtyp"/>
</dbReference>
<dbReference type="Pfam" id="PF00560">
    <property type="entry name" value="LRR_1"/>
    <property type="match status" value="12"/>
</dbReference>
<evidence type="ECO:0000313" key="16">
    <source>
        <dbReference type="Proteomes" id="UP000634136"/>
    </source>
</evidence>
<dbReference type="GO" id="GO:0005886">
    <property type="term" value="C:plasma membrane"/>
    <property type="evidence" value="ECO:0007669"/>
    <property type="project" value="UniProtKB-SubCell"/>
</dbReference>
<accession>A0A834XJD5</accession>
<dbReference type="Pfam" id="PF08263">
    <property type="entry name" value="LRRNT_2"/>
    <property type="match status" value="1"/>
</dbReference>
<dbReference type="PROSITE" id="PS51450">
    <property type="entry name" value="LRR"/>
    <property type="match status" value="1"/>
</dbReference>
<keyword evidence="8 12" id="KW-1133">Transmembrane helix</keyword>
<dbReference type="InterPro" id="IPR001611">
    <property type="entry name" value="Leu-rich_rpt"/>
</dbReference>
<evidence type="ECO:0000256" key="7">
    <source>
        <dbReference type="ARBA" id="ARBA00022737"/>
    </source>
</evidence>
<dbReference type="InterPro" id="IPR032675">
    <property type="entry name" value="LRR_dom_sf"/>
</dbReference>
<dbReference type="FunFam" id="3.80.10.10:FF:000041">
    <property type="entry name" value="LRR receptor-like serine/threonine-protein kinase ERECTA"/>
    <property type="match status" value="1"/>
</dbReference>
<evidence type="ECO:0000256" key="4">
    <source>
        <dbReference type="ARBA" id="ARBA00022614"/>
    </source>
</evidence>
<evidence type="ECO:0000256" key="6">
    <source>
        <dbReference type="ARBA" id="ARBA00022729"/>
    </source>
</evidence>
<dbReference type="InterPro" id="IPR046956">
    <property type="entry name" value="RLP23-like"/>
</dbReference>
<dbReference type="EMBL" id="JAAIUW010000001">
    <property type="protein sequence ID" value="KAF7845299.1"/>
    <property type="molecule type" value="Genomic_DNA"/>
</dbReference>
<dbReference type="PANTHER" id="PTHR48061">
    <property type="entry name" value="LEUCINE-RICH REPEAT RECEPTOR PROTEIN KINASE EMS1-LIKE-RELATED"/>
    <property type="match status" value="1"/>
</dbReference>
<comment type="caution">
    <text evidence="15">The sequence shown here is derived from an EMBL/GenBank/DDBJ whole genome shotgun (WGS) entry which is preliminary data.</text>
</comment>
<comment type="subcellular location">
    <subcellularLocation>
        <location evidence="1">Cell membrane</location>
        <topology evidence="1">Single-pass type I membrane protein</topology>
    </subcellularLocation>
</comment>
<dbReference type="AlphaFoldDB" id="A0A834XJD5"/>
<feature type="signal peptide" evidence="13">
    <location>
        <begin position="1"/>
        <end position="29"/>
    </location>
</feature>
<evidence type="ECO:0000256" key="8">
    <source>
        <dbReference type="ARBA" id="ARBA00022989"/>
    </source>
</evidence>
<dbReference type="SUPFAM" id="SSF52058">
    <property type="entry name" value="L domain-like"/>
    <property type="match status" value="3"/>
</dbReference>
<dbReference type="OrthoDB" id="1419266at2759"/>
<dbReference type="SMART" id="SM00369">
    <property type="entry name" value="LRR_TYP"/>
    <property type="match status" value="7"/>
</dbReference>
<evidence type="ECO:0000256" key="12">
    <source>
        <dbReference type="SAM" id="Phobius"/>
    </source>
</evidence>
<keyword evidence="5 12" id="KW-0812">Transmembrane</keyword>
<dbReference type="InterPro" id="IPR013210">
    <property type="entry name" value="LRR_N_plant-typ"/>
</dbReference>
<evidence type="ECO:0000313" key="15">
    <source>
        <dbReference type="EMBL" id="KAF7845299.1"/>
    </source>
</evidence>
<evidence type="ECO:0000256" key="2">
    <source>
        <dbReference type="ARBA" id="ARBA00009592"/>
    </source>
</evidence>
<keyword evidence="6 13" id="KW-0732">Signal</keyword>
<dbReference type="Gene3D" id="3.80.10.10">
    <property type="entry name" value="Ribonuclease Inhibitor"/>
    <property type="match status" value="4"/>
</dbReference>
<keyword evidence="11" id="KW-0325">Glycoprotein</keyword>
<evidence type="ECO:0000256" key="3">
    <source>
        <dbReference type="ARBA" id="ARBA00022475"/>
    </source>
</evidence>
<dbReference type="Pfam" id="PF13855">
    <property type="entry name" value="LRR_8"/>
    <property type="match status" value="2"/>
</dbReference>
<keyword evidence="9 12" id="KW-0472">Membrane</keyword>